<dbReference type="SUPFAM" id="SSF55729">
    <property type="entry name" value="Acyl-CoA N-acyltransferases (Nat)"/>
    <property type="match status" value="1"/>
</dbReference>
<dbReference type="PANTHER" id="PTHR13947">
    <property type="entry name" value="GNAT FAMILY N-ACETYLTRANSFERASE"/>
    <property type="match status" value="1"/>
</dbReference>
<dbReference type="Pfam" id="PF00583">
    <property type="entry name" value="Acetyltransf_1"/>
    <property type="match status" value="1"/>
</dbReference>
<accession>A0A160V8Z7</accession>
<evidence type="ECO:0000259" key="2">
    <source>
        <dbReference type="PROSITE" id="PS51186"/>
    </source>
</evidence>
<dbReference type="PANTHER" id="PTHR13947:SF37">
    <property type="entry name" value="LD18367P"/>
    <property type="match status" value="1"/>
</dbReference>
<keyword evidence="1 3" id="KW-0808">Transferase</keyword>
<evidence type="ECO:0000313" key="3">
    <source>
        <dbReference type="EMBL" id="CUV02486.1"/>
    </source>
</evidence>
<sequence length="173" mass="19454">MSGQSTVNIRPFVPSDLAKVHELFANGLLEFAGGIEDGVRRYIAKALKDDLADIPTHYLSDPRGNFWVAEFYESVVGIVGIQPTEKEEEAELRRMSVSSTVRRQGIGRRLLETTEDFCLEKGYSRIGLSTVGFLQPALAMYRRHGYTTVKEEPYGDPPHQPVTVHYLVKELVI</sequence>
<gene>
    <name evidence="3" type="ORF">MGWOODY_Clf922</name>
</gene>
<dbReference type="EMBL" id="FAXA01000267">
    <property type="protein sequence ID" value="CUV02486.1"/>
    <property type="molecule type" value="Genomic_DNA"/>
</dbReference>
<reference evidence="3" key="1">
    <citation type="submission" date="2015-10" db="EMBL/GenBank/DDBJ databases">
        <authorList>
            <person name="Gilbert D.G."/>
        </authorList>
    </citation>
    <scope>NUCLEOTIDE SEQUENCE</scope>
</reference>
<dbReference type="Gene3D" id="3.40.630.30">
    <property type="match status" value="1"/>
</dbReference>
<dbReference type="InterPro" id="IPR016181">
    <property type="entry name" value="Acyl_CoA_acyltransferase"/>
</dbReference>
<dbReference type="PROSITE" id="PS51186">
    <property type="entry name" value="GNAT"/>
    <property type="match status" value="1"/>
</dbReference>
<organism evidence="3">
    <name type="scientific">hydrothermal vent metagenome</name>
    <dbReference type="NCBI Taxonomy" id="652676"/>
    <lineage>
        <taxon>unclassified sequences</taxon>
        <taxon>metagenomes</taxon>
        <taxon>ecological metagenomes</taxon>
    </lineage>
</organism>
<proteinExistence type="predicted"/>
<dbReference type="InterPro" id="IPR050769">
    <property type="entry name" value="NAT_camello-type"/>
</dbReference>
<dbReference type="GO" id="GO:0008080">
    <property type="term" value="F:N-acetyltransferase activity"/>
    <property type="evidence" value="ECO:0007669"/>
    <property type="project" value="InterPro"/>
</dbReference>
<dbReference type="CDD" id="cd04301">
    <property type="entry name" value="NAT_SF"/>
    <property type="match status" value="1"/>
</dbReference>
<feature type="domain" description="N-acetyltransferase" evidence="2">
    <location>
        <begin position="7"/>
        <end position="173"/>
    </location>
</feature>
<evidence type="ECO:0000256" key="1">
    <source>
        <dbReference type="ARBA" id="ARBA00022679"/>
    </source>
</evidence>
<dbReference type="InterPro" id="IPR000182">
    <property type="entry name" value="GNAT_dom"/>
</dbReference>
<name>A0A160V8Z7_9ZZZZ</name>
<dbReference type="AlphaFoldDB" id="A0A160V8Z7"/>
<protein>
    <submittedName>
        <fullName evidence="3">Acetyltransferase</fullName>
    </submittedName>
</protein>